<evidence type="ECO:0000256" key="1">
    <source>
        <dbReference type="SAM" id="MobiDB-lite"/>
    </source>
</evidence>
<dbReference type="OrthoDB" id="68612at2759"/>
<gene>
    <name evidence="2" type="ORF">THRCLA_01752</name>
</gene>
<keyword evidence="3" id="KW-1185">Reference proteome</keyword>
<protein>
    <submittedName>
        <fullName evidence="2">Uncharacterized protein</fullName>
    </submittedName>
</protein>
<dbReference type="Proteomes" id="UP000243217">
    <property type="component" value="Unassembled WGS sequence"/>
</dbReference>
<sequence length="240" mass="28058">MALSDLEMDDLFFGDDINEDEDEEDEEEGMEYMIDPKLFEKYVAKGRGKQEKRENEESKTEDESSTDNEEQQSAMEQIDNAIPIKQREMNNAMPMRSHSMPNKSSGYLDEQKWRMKYLNRLKIAKDGEEQSIPRHEKRSPVKTEPRRLRAMSVAHASNPIEIPLHPTASPTIRLSSVPLPMQAHFRRTEDNMSEPFYRHSRHVDNMETNDSEFIPPHQMIERGCFSLGMKHHFKHKPGNI</sequence>
<evidence type="ECO:0000313" key="2">
    <source>
        <dbReference type="EMBL" id="OQS06195.1"/>
    </source>
</evidence>
<feature type="region of interest" description="Disordered" evidence="1">
    <location>
        <begin position="1"/>
        <end position="74"/>
    </location>
</feature>
<feature type="compositionally biased region" description="Acidic residues" evidence="1">
    <location>
        <begin position="1"/>
        <end position="30"/>
    </location>
</feature>
<evidence type="ECO:0000313" key="3">
    <source>
        <dbReference type="Proteomes" id="UP000243217"/>
    </source>
</evidence>
<organism evidence="2 3">
    <name type="scientific">Thraustotheca clavata</name>
    <dbReference type="NCBI Taxonomy" id="74557"/>
    <lineage>
        <taxon>Eukaryota</taxon>
        <taxon>Sar</taxon>
        <taxon>Stramenopiles</taxon>
        <taxon>Oomycota</taxon>
        <taxon>Saprolegniomycetes</taxon>
        <taxon>Saprolegniales</taxon>
        <taxon>Achlyaceae</taxon>
        <taxon>Thraustotheca</taxon>
    </lineage>
</organism>
<reference evidence="2 3" key="1">
    <citation type="journal article" date="2014" name="Genome Biol. Evol.">
        <title>The secreted proteins of Achlya hypogyna and Thraustotheca clavata identify the ancestral oomycete secretome and reveal gene acquisitions by horizontal gene transfer.</title>
        <authorList>
            <person name="Misner I."/>
            <person name="Blouin N."/>
            <person name="Leonard G."/>
            <person name="Richards T.A."/>
            <person name="Lane C.E."/>
        </authorList>
    </citation>
    <scope>NUCLEOTIDE SEQUENCE [LARGE SCALE GENOMIC DNA]</scope>
    <source>
        <strain evidence="2 3">ATCC 34112</strain>
    </source>
</reference>
<proteinExistence type="predicted"/>
<dbReference type="AlphaFoldDB" id="A0A1W0A7H5"/>
<accession>A0A1W0A7H5</accession>
<dbReference type="EMBL" id="JNBS01000367">
    <property type="protein sequence ID" value="OQS06195.1"/>
    <property type="molecule type" value="Genomic_DNA"/>
</dbReference>
<comment type="caution">
    <text evidence="2">The sequence shown here is derived from an EMBL/GenBank/DDBJ whole genome shotgun (WGS) entry which is preliminary data.</text>
</comment>
<name>A0A1W0A7H5_9STRA</name>
<feature type="compositionally biased region" description="Basic and acidic residues" evidence="1">
    <location>
        <begin position="37"/>
        <end position="62"/>
    </location>
</feature>